<dbReference type="InterPro" id="IPR036961">
    <property type="entry name" value="Kinesin_motor_dom_sf"/>
</dbReference>
<dbReference type="Pfam" id="PF00225">
    <property type="entry name" value="Kinesin"/>
    <property type="match status" value="1"/>
</dbReference>
<evidence type="ECO:0000256" key="8">
    <source>
        <dbReference type="SAM" id="Coils"/>
    </source>
</evidence>
<dbReference type="FunFam" id="3.40.850.10:FF:000033">
    <property type="entry name" value="Kinesin-like protein KIN-12E"/>
    <property type="match status" value="1"/>
</dbReference>
<evidence type="ECO:0000259" key="10">
    <source>
        <dbReference type="PROSITE" id="PS50067"/>
    </source>
</evidence>
<feature type="binding site" evidence="7">
    <location>
        <begin position="253"/>
        <end position="260"/>
    </location>
    <ligand>
        <name>ATP</name>
        <dbReference type="ChEBI" id="CHEBI:30616"/>
    </ligand>
</feature>
<comment type="similarity">
    <text evidence="6">Belongs to the TRAFAC class myosin-kinesin ATPase superfamily. Kinesin family. KIN-12 subfamily.</text>
</comment>
<feature type="domain" description="Kinesin motor" evidence="10">
    <location>
        <begin position="172"/>
        <end position="509"/>
    </location>
</feature>
<feature type="region of interest" description="Disordered" evidence="9">
    <location>
        <begin position="2054"/>
        <end position="2078"/>
    </location>
</feature>
<evidence type="ECO:0000256" key="5">
    <source>
        <dbReference type="ARBA" id="ARBA00023175"/>
    </source>
</evidence>
<dbReference type="GO" id="GO:0008017">
    <property type="term" value="F:microtubule binding"/>
    <property type="evidence" value="ECO:0007669"/>
    <property type="project" value="InterPro"/>
</dbReference>
<accession>A0A8B8Q074</accession>
<evidence type="ECO:0000313" key="11">
    <source>
        <dbReference type="Proteomes" id="UP000827889"/>
    </source>
</evidence>
<dbReference type="GO" id="GO:0005874">
    <property type="term" value="C:microtubule"/>
    <property type="evidence" value="ECO:0007669"/>
    <property type="project" value="UniProtKB-KW"/>
</dbReference>
<feature type="region of interest" description="Disordered" evidence="9">
    <location>
        <begin position="95"/>
        <end position="119"/>
    </location>
</feature>
<dbReference type="PROSITE" id="PS50067">
    <property type="entry name" value="KINESIN_MOTOR_2"/>
    <property type="match status" value="1"/>
</dbReference>
<keyword evidence="4 8" id="KW-0175">Coiled coil</keyword>
<evidence type="ECO:0000256" key="2">
    <source>
        <dbReference type="ARBA" id="ARBA00022741"/>
    </source>
</evidence>
<feature type="coiled-coil region" evidence="8">
    <location>
        <begin position="1743"/>
        <end position="1876"/>
    </location>
</feature>
<feature type="region of interest" description="Disordered" evidence="9">
    <location>
        <begin position="1"/>
        <end position="78"/>
    </location>
</feature>
<feature type="compositionally biased region" description="Low complexity" evidence="9">
    <location>
        <begin position="1342"/>
        <end position="1356"/>
    </location>
</feature>
<feature type="compositionally biased region" description="Basic and acidic residues" evidence="9">
    <location>
        <begin position="53"/>
        <end position="66"/>
    </location>
</feature>
<protein>
    <submittedName>
        <fullName evidence="12">Kinesin-like protein KIN-12C</fullName>
    </submittedName>
</protein>
<feature type="coiled-coil region" evidence="8">
    <location>
        <begin position="661"/>
        <end position="734"/>
    </location>
</feature>
<evidence type="ECO:0000313" key="12">
    <source>
        <dbReference type="RefSeq" id="XP_030539832.1"/>
    </source>
</evidence>
<feature type="region of interest" description="Disordered" evidence="9">
    <location>
        <begin position="1338"/>
        <end position="1364"/>
    </location>
</feature>
<keyword evidence="5 7" id="KW-0505">Motor protein</keyword>
<dbReference type="CDD" id="cd01373">
    <property type="entry name" value="KISc_KLP2_like"/>
    <property type="match status" value="1"/>
</dbReference>
<dbReference type="Gene3D" id="3.40.850.10">
    <property type="entry name" value="Kinesin motor domain"/>
    <property type="match status" value="1"/>
</dbReference>
<evidence type="ECO:0000256" key="9">
    <source>
        <dbReference type="SAM" id="MobiDB-lite"/>
    </source>
</evidence>
<feature type="coiled-coil region" evidence="8">
    <location>
        <begin position="964"/>
        <end position="1016"/>
    </location>
</feature>
<dbReference type="GeneID" id="115747713"/>
<dbReference type="GO" id="GO:0007018">
    <property type="term" value="P:microtubule-based movement"/>
    <property type="evidence" value="ECO:0007669"/>
    <property type="project" value="InterPro"/>
</dbReference>
<feature type="coiled-coil region" evidence="8">
    <location>
        <begin position="1995"/>
        <end position="2054"/>
    </location>
</feature>
<dbReference type="PANTHER" id="PTHR37739:SF18">
    <property type="entry name" value="KINESIN-LIKE PROTEIN KIN-12C"/>
    <property type="match status" value="1"/>
</dbReference>
<evidence type="ECO:0000256" key="3">
    <source>
        <dbReference type="ARBA" id="ARBA00022840"/>
    </source>
</evidence>
<dbReference type="InterPro" id="IPR019821">
    <property type="entry name" value="Kinesin_motor_CS"/>
</dbReference>
<sequence>MSKDACGSRLHSGRSSQLEASENEFDGSLSSAHFPPPRTPLNAIPDPSQRHGGVHESDLDTKEKSESIGAGRPSDKRVEAWHLTPRAVRGGKLHLEPSSAQSTPARATGSRASLGGAMGGCAGPRGNDLAGHRRMSLYSGASRGFQIANAETRLEVPHFELEENSSFWTDNNVQVLIRIRPLSNLEKVSQGYGRCIRQESAKTLVWLGYPETRFTFDHIACETISQEKLFRAAGLPMVENCLSGYNSCMFAYGQTGSGKTHTMMGDIYEVEGKLNEGCGITPRIFEYLFARIRVDEESRKEEKLAYSCKCSFLEIYNEQITDLLEPSSTNLQLREDMKKGVYVENLKEYKVGTVRDIMKLLSQGAANRKMAATRMNSESSRSHSVFTCIIESNWEKDSMTHLRFARLNLVDLAGSERQKSSAAEGDRLKEAANINKSLSTLGLVIMSLVDLAHGKHRHVPYRDSRLTFLLQDSLGGNSKTMIIANVSPSTCSASETLSTLKFAQRAKLIQNNAKVNEDASGDISALQRQIQQLKGQLSFLMKHQNPSRCLSNRYQCLEDSSLSALAKQRDSPGERTSDNHKMNFTVNKKDVRCSVATLLGSLRRERMLEMEVKKLKDEIEHLKCLAHKREEKAKHNDMTVKFREEKIRRLELLVDDKVTTEKYLLEENKALLEEINLLRERIDQNPELKEFAVENNRLMEQLQLYQDLYGPRERDILLAEVSDLRSQLLEMLEENSTIYSQKENWDLKDFEDCRRMNARLMREVEELPTELQKYLCSSQVTCDSAKLSDQSSKDPEEVTSADKYSLLEEMISISSDSGNKRINRADEESLGNRTGQSAGSALDGHYSNLQELADARMLIESMESEQVHLIEKLQHMQEENQRFGAMLEETNKVESSLLGPGSQSWELAAFGKQAVDASQDIKMNSMQVKRERTTLDLETANCEGEQASQLFGRNQAEIVMEQVEMETARTILQLQDEIASLQQELHEKLSYLTQENARLRETIAAKEEELVSVTADWEKAISELTNFLLDGTRSLKDASGSIRRIAGSFPECEVLISEQVERAARACIEKEETVLLLQESLENAQKIVWEMDLKLSSLKGATMSLSGSQHRADDESTIEAAALNLKLDEKTDMIKTLQRNLKHKDDQISQAEKRVNAALLIVKWLSDFHDVKQRDNIEKDIQAANNIEKDGHKPPDTKAEADAVILENAMAQVELARLGLLESKYAIDSSHAGGEMLMVSPQSESQKSFDEYKESVHDIMRNHFDLKLQLKELGKNAVESLSLKEPSLTIEDPCHILHRLKDELAETNIRWNDIKNWVDTNLNLCSCSLTNEKVTDLDELSSDSSTSSSDFSAESSVPDNELGASPSTCLSKCTELAPKQPKNSDFHDASQLNNTKMVCTRKELETTLDAFNRQYALLMTLFDAIEMGACPERKGTKHQLECPQVKRINEGDFCNSEGVTAKKFHHACSFFVRFEQANATMKEADLMLNELLKANENAKNLAEIWRQTSEALMVEREILLQEIQQLKSSIKMIEGENQSLNGHIHSAFAEIAKSLSLLEGQFRQMQKHMEYMFKALECDVLSMGQDLSSFICNSSSSMEDIATEIMERGFAVFVLCHCYLGELKRRNGIPRSELGFNLFKQREYPRMMENLQTVYFAGRDNRINTGDEGSQGIDRNAVVKELHDGEVDLPSDCLKHENSVLKNELERKEFILQGLLFDLSLLQEAASQTKDIKDETKLLQNSLSKAQSELDNKTSRLNNMTVEYKKLESLLADTEKALKAKIADIEYAKDSIDALSEQNDELRTLLKDLYVKKSEAEEQLDEQREVVKGLEEEILHLTSTRERKVLSSVERIQDNLKLVVRERDQLREQVGSLTRKLELAYSLADENEAIAIEARQESETSKSLAEQKEEEIKILDHSVEELEHTINVLEKKVYEMDQDVEKHRFIRDSLEKELQGLRKRLATVESFTENQDLACVNGRSSEDHLPNEHPMLLELHEAYRQIKFLEEERVELEREIKQCKEYISELVLHAEAQASQYQQKYKTLENMVHEIKTDLSSSASSAPPLEKYDKSLSRPRGSSSPFRCISSLIQQTNLEKDHELSVAKLHIQELEALAANQQQEVCMLNSRLAAAESMTHDVIRDLLGVKLDMTNYANLIEQHQVQKLVEVANKQTSDFHAKEQEVLKLRKQIDDLVKETESCMMEVSRREADLFAAQMTLEQLQQRDQLLSAQNEMLKMDKTNLNRKVAELDEMVKTLCAEVNQKPLQHRLKFKENGSLVGASASTKRSVDSEKQISRRNVELSHYQLSRGTRL</sequence>
<dbReference type="KEGG" id="rarg:115747713"/>
<dbReference type="GO" id="GO:0005524">
    <property type="term" value="F:ATP binding"/>
    <property type="evidence" value="ECO:0007669"/>
    <property type="project" value="UniProtKB-UniRule"/>
</dbReference>
<keyword evidence="2 7" id="KW-0547">Nucleotide-binding</keyword>
<feature type="coiled-coil region" evidence="8">
    <location>
        <begin position="1905"/>
        <end position="1967"/>
    </location>
</feature>
<dbReference type="InterPro" id="IPR027417">
    <property type="entry name" value="P-loop_NTPase"/>
</dbReference>
<feature type="coiled-coil region" evidence="8">
    <location>
        <begin position="516"/>
        <end position="543"/>
    </location>
</feature>
<dbReference type="GO" id="GO:0003777">
    <property type="term" value="F:microtubule motor activity"/>
    <property type="evidence" value="ECO:0007669"/>
    <property type="project" value="InterPro"/>
</dbReference>
<feature type="coiled-coil region" evidence="8">
    <location>
        <begin position="2175"/>
        <end position="2258"/>
    </location>
</feature>
<name>A0A8B8Q074_9MYRT</name>
<feature type="compositionally biased region" description="Low complexity" evidence="9">
    <location>
        <begin position="2055"/>
        <end position="2065"/>
    </location>
</feature>
<feature type="coiled-coil region" evidence="8">
    <location>
        <begin position="1120"/>
        <end position="1154"/>
    </location>
</feature>
<feature type="coiled-coil region" evidence="8">
    <location>
        <begin position="1474"/>
        <end position="1536"/>
    </location>
</feature>
<reference evidence="11" key="1">
    <citation type="submission" date="2025-05" db="UniProtKB">
        <authorList>
            <consortium name="RefSeq"/>
        </authorList>
    </citation>
    <scope>NUCLEOTIDE SEQUENCE [LARGE SCALE GENOMIC DNA]</scope>
</reference>
<dbReference type="InterPro" id="IPR044986">
    <property type="entry name" value="KIF15/KIN-12"/>
</dbReference>
<gene>
    <name evidence="12" type="primary">LOC115747713</name>
</gene>
<evidence type="ECO:0000256" key="4">
    <source>
        <dbReference type="ARBA" id="ARBA00023054"/>
    </source>
</evidence>
<dbReference type="Proteomes" id="UP000827889">
    <property type="component" value="Chromosome 1"/>
</dbReference>
<reference evidence="12" key="2">
    <citation type="submission" date="2025-08" db="UniProtKB">
        <authorList>
            <consortium name="RefSeq"/>
        </authorList>
    </citation>
    <scope>IDENTIFICATION</scope>
    <source>
        <tissue evidence="12">Leaf</tissue>
    </source>
</reference>
<evidence type="ECO:0000256" key="6">
    <source>
        <dbReference type="ARBA" id="ARBA00034488"/>
    </source>
</evidence>
<keyword evidence="11" id="KW-1185">Reference proteome</keyword>
<dbReference type="InterPro" id="IPR001752">
    <property type="entry name" value="Kinesin_motor_dom"/>
</dbReference>
<keyword evidence="1" id="KW-0493">Microtubule</keyword>
<dbReference type="SUPFAM" id="SSF52540">
    <property type="entry name" value="P-loop containing nucleoside triphosphate hydrolases"/>
    <property type="match status" value="1"/>
</dbReference>
<feature type="region of interest" description="Disordered" evidence="9">
    <location>
        <begin position="818"/>
        <end position="842"/>
    </location>
</feature>
<dbReference type="PROSITE" id="PS00411">
    <property type="entry name" value="KINESIN_MOTOR_1"/>
    <property type="match status" value="1"/>
</dbReference>
<dbReference type="SMART" id="SM00129">
    <property type="entry name" value="KISc"/>
    <property type="match status" value="1"/>
</dbReference>
<proteinExistence type="inferred from homology"/>
<dbReference type="OrthoDB" id="3176171at2759"/>
<evidence type="ECO:0000256" key="7">
    <source>
        <dbReference type="PROSITE-ProRule" id="PRU00283"/>
    </source>
</evidence>
<dbReference type="RefSeq" id="XP_030539832.1">
    <property type="nucleotide sequence ID" value="XM_030683972.2"/>
</dbReference>
<feature type="coiled-coil region" evidence="8">
    <location>
        <begin position="605"/>
        <end position="632"/>
    </location>
</feature>
<evidence type="ECO:0000256" key="1">
    <source>
        <dbReference type="ARBA" id="ARBA00022701"/>
    </source>
</evidence>
<keyword evidence="3 7" id="KW-0067">ATP-binding</keyword>
<organism evidence="11 12">
    <name type="scientific">Rhodamnia argentea</name>
    <dbReference type="NCBI Taxonomy" id="178133"/>
    <lineage>
        <taxon>Eukaryota</taxon>
        <taxon>Viridiplantae</taxon>
        <taxon>Streptophyta</taxon>
        <taxon>Embryophyta</taxon>
        <taxon>Tracheophyta</taxon>
        <taxon>Spermatophyta</taxon>
        <taxon>Magnoliopsida</taxon>
        <taxon>eudicotyledons</taxon>
        <taxon>Gunneridae</taxon>
        <taxon>Pentapetalae</taxon>
        <taxon>rosids</taxon>
        <taxon>malvids</taxon>
        <taxon>Myrtales</taxon>
        <taxon>Myrtaceae</taxon>
        <taxon>Myrtoideae</taxon>
        <taxon>Myrteae</taxon>
        <taxon>Australasian group</taxon>
        <taxon>Rhodamnia</taxon>
    </lineage>
</organism>
<dbReference type="PRINTS" id="PR00380">
    <property type="entry name" value="KINESINHEAVY"/>
</dbReference>
<dbReference type="PANTHER" id="PTHR37739">
    <property type="entry name" value="KINESIN-LIKE PROTEIN KIN-12D"/>
    <property type="match status" value="1"/>
</dbReference>